<dbReference type="GO" id="GO:0000278">
    <property type="term" value="P:mitotic cell cycle"/>
    <property type="evidence" value="ECO:0007669"/>
    <property type="project" value="UniProtKB-ARBA"/>
</dbReference>
<evidence type="ECO:0000256" key="4">
    <source>
        <dbReference type="RuleBase" id="RU000383"/>
    </source>
</evidence>
<evidence type="ECO:0000313" key="7">
    <source>
        <dbReference type="EMBL" id="EGT36052.1"/>
    </source>
</evidence>
<dbReference type="OrthoDB" id="306099at2759"/>
<dbReference type="Proteomes" id="UP000008068">
    <property type="component" value="Unassembled WGS sequence"/>
</dbReference>
<feature type="compositionally biased region" description="Acidic residues" evidence="5">
    <location>
        <begin position="322"/>
        <end position="335"/>
    </location>
</feature>
<dbReference type="InterPro" id="IPR013763">
    <property type="entry name" value="Cyclin-like_dom"/>
</dbReference>
<reference evidence="8" key="1">
    <citation type="submission" date="2011-07" db="EMBL/GenBank/DDBJ databases">
        <authorList>
            <consortium name="Caenorhabditis brenneri Sequencing and Analysis Consortium"/>
            <person name="Wilson R.K."/>
        </authorList>
    </citation>
    <scope>NUCLEOTIDE SEQUENCE [LARGE SCALE GENOMIC DNA]</scope>
    <source>
        <strain evidence="8">PB2801</strain>
    </source>
</reference>
<evidence type="ECO:0000256" key="5">
    <source>
        <dbReference type="SAM" id="MobiDB-lite"/>
    </source>
</evidence>
<feature type="region of interest" description="Disordered" evidence="5">
    <location>
        <begin position="1"/>
        <end position="31"/>
    </location>
</feature>
<dbReference type="InterPro" id="IPR048258">
    <property type="entry name" value="Cyclins_cyclin-box"/>
</dbReference>
<dbReference type="EMBL" id="GL379930">
    <property type="protein sequence ID" value="EGT36052.1"/>
    <property type="molecule type" value="Genomic_DNA"/>
</dbReference>
<dbReference type="FunCoup" id="G0NR71">
    <property type="interactions" value="1309"/>
</dbReference>
<evidence type="ECO:0000256" key="3">
    <source>
        <dbReference type="ARBA" id="ARBA00023306"/>
    </source>
</evidence>
<dbReference type="InterPro" id="IPR006671">
    <property type="entry name" value="Cyclin_N"/>
</dbReference>
<dbReference type="InParanoid" id="G0NR71"/>
<dbReference type="Gene3D" id="1.10.472.10">
    <property type="entry name" value="Cyclin-like"/>
    <property type="match status" value="2"/>
</dbReference>
<protein>
    <submittedName>
        <fullName evidence="7">CBN-CYD-1 protein</fullName>
    </submittedName>
</protein>
<evidence type="ECO:0000259" key="6">
    <source>
        <dbReference type="SMART" id="SM00385"/>
    </source>
</evidence>
<dbReference type="STRING" id="135651.G0NR71"/>
<dbReference type="Pfam" id="PF00134">
    <property type="entry name" value="Cyclin_N"/>
    <property type="match status" value="1"/>
</dbReference>
<comment type="similarity">
    <text evidence="4">Belongs to the cyclin family.</text>
</comment>
<feature type="compositionally biased region" description="Polar residues" evidence="5">
    <location>
        <begin position="374"/>
        <end position="393"/>
    </location>
</feature>
<keyword evidence="2 4" id="KW-0195">Cyclin</keyword>
<dbReference type="PROSITE" id="PS00292">
    <property type="entry name" value="CYCLINS"/>
    <property type="match status" value="1"/>
</dbReference>
<feature type="region of interest" description="Disordered" evidence="5">
    <location>
        <begin position="312"/>
        <end position="418"/>
    </location>
</feature>
<dbReference type="SUPFAM" id="SSF47954">
    <property type="entry name" value="Cyclin-like"/>
    <property type="match status" value="1"/>
</dbReference>
<evidence type="ECO:0000313" key="8">
    <source>
        <dbReference type="Proteomes" id="UP000008068"/>
    </source>
</evidence>
<feature type="domain" description="Cyclin-like" evidence="6">
    <location>
        <begin position="110"/>
        <end position="194"/>
    </location>
</feature>
<keyword evidence="1" id="KW-0132">Cell division</keyword>
<dbReference type="InterPro" id="IPR036915">
    <property type="entry name" value="Cyclin-like_sf"/>
</dbReference>
<accession>G0NR71</accession>
<dbReference type="eggNOG" id="KOG0656">
    <property type="taxonomic scope" value="Eukaryota"/>
</dbReference>
<gene>
    <name evidence="7" type="primary">Cbn-cyd-1</name>
    <name evidence="7" type="ORF">CAEBREN_06312</name>
</gene>
<dbReference type="InterPro" id="IPR039361">
    <property type="entry name" value="Cyclin"/>
</dbReference>
<dbReference type="AlphaFoldDB" id="G0NR71"/>
<dbReference type="FunFam" id="1.10.472.10:FF:000003">
    <property type="entry name" value="G1/S-specific cyclin-D2"/>
    <property type="match status" value="1"/>
</dbReference>
<dbReference type="SMART" id="SM00385">
    <property type="entry name" value="CYCLIN"/>
    <property type="match status" value="1"/>
</dbReference>
<evidence type="ECO:0000256" key="1">
    <source>
        <dbReference type="ARBA" id="ARBA00022618"/>
    </source>
</evidence>
<name>G0NR71_CAEBE</name>
<organism evidence="8">
    <name type="scientific">Caenorhabditis brenneri</name>
    <name type="common">Nematode worm</name>
    <dbReference type="NCBI Taxonomy" id="135651"/>
    <lineage>
        <taxon>Eukaryota</taxon>
        <taxon>Metazoa</taxon>
        <taxon>Ecdysozoa</taxon>
        <taxon>Nematoda</taxon>
        <taxon>Chromadorea</taxon>
        <taxon>Rhabditida</taxon>
        <taxon>Rhabditina</taxon>
        <taxon>Rhabditomorpha</taxon>
        <taxon>Rhabditoidea</taxon>
        <taxon>Rhabditidae</taxon>
        <taxon>Peloderinae</taxon>
        <taxon>Caenorhabditis</taxon>
    </lineage>
</organism>
<keyword evidence="8" id="KW-1185">Reference proteome</keyword>
<sequence length="418" mass="47494">MDYASSSAGPSTSSQFLIREEQQPSTSGSIEGLNPKIKWQLPIQLANVINDNDLHNKRLFIYNRTDANIQLDMRAFYNSMEYEENLQPNYHYFTAIQEEITPFHREQAIDWIYDVAKEEKCDGDVFLLAVALVDRFLSVQSVLKHDIQMIAGVSLFIASKLKAPHPLSVQKIVYYSDNSCPVDMILQWELLIVTTLGWEMESPTAFSFFDKLASRIPQIHSLRADFQTVVQKCQRMHKLATLFPSMQCAIGLYYVSSLPHQNKELAMNIKTLLANMFQLEVDLLDSYIPMVQRCLNPSPIYTVETEAIPAPASVQAPIAAPEETDGDDEGEEEDYLLPKEIEGIITPPNEDDEIPEEKSFQMPIFDQIPVCEQTPITPLNDSGFSSDVSSPASSEKKRRRSTEWFEDDSTPPKIFKSF</sequence>
<dbReference type="GO" id="GO:0051301">
    <property type="term" value="P:cell division"/>
    <property type="evidence" value="ECO:0007669"/>
    <property type="project" value="UniProtKB-KW"/>
</dbReference>
<evidence type="ECO:0000256" key="2">
    <source>
        <dbReference type="ARBA" id="ARBA00023127"/>
    </source>
</evidence>
<dbReference type="HOGENOM" id="CLU_680145_0_0_1"/>
<feature type="compositionally biased region" description="Low complexity" evidence="5">
    <location>
        <begin position="1"/>
        <end position="14"/>
    </location>
</feature>
<dbReference type="PANTHER" id="PTHR10177">
    <property type="entry name" value="CYCLINS"/>
    <property type="match status" value="1"/>
</dbReference>
<keyword evidence="3" id="KW-0131">Cell cycle</keyword>
<proteinExistence type="inferred from homology"/>
<dbReference type="OMA" id="QWETESP"/>